<dbReference type="Gene3D" id="3.40.50.11380">
    <property type="match status" value="1"/>
</dbReference>
<name>A0A8J2SV09_9STRA</name>
<evidence type="ECO:0000313" key="10">
    <source>
        <dbReference type="EMBL" id="CAH0375451.1"/>
    </source>
</evidence>
<dbReference type="EC" id="2.4.1.255" evidence="3"/>
<proteinExistence type="inferred from homology"/>
<keyword evidence="5" id="KW-0808">Transferase</keyword>
<keyword evidence="4" id="KW-0328">Glycosyltransferase</keyword>
<sequence length="807" mass="88098">MRSYTVLLAVLITAAQAQDEPLPPTGLPLLDDAVEQCSHSGALECYALLAEVAERLPGEAWPQFYLGLVLHQGGIDAAEATRAYERALALDPGHVDALCNLGKMRSDAVRAEGPSDAAVALWTRALEIDPRHRMARVNLALDLHRRGRFDAATVHWDELLRRHPADPEVLYNAGVTRAHRGEVPVAADLYQACLERAPDHVEARINLAALYHKHGTPRDAVEHYRRALDSLRRVGPALGEDGDPADAETMIHGNLGVALTQLGEGDEAVAAHAAGLRIAEARGMVDAADQARTHLLKARVPHCDWVAREAMLAEILDVDRRRMDRGERPALLPFDTLLVDMPPRARMRHAVYTSRALEHYGDLLPPPAPSEPNGTLRVAYMCYDFNDHPTAHLVEGLFRWHRRFKDAFRSARGPRALEAVAALGYGKDDHSDYRDAIAADADAFINDLALLGHVDAVVASRDFGAQIVVDLQGHTLGTRMELCMARVAPVQLAYLIYPGTSGASCLDGAVVDPIVVPPEAARVYTERLVYLPGTYQVNDYERHAAVATYAAAPDARAAHGLPPRPFVVFCNFNKVDKLDPASFGLWMNVLRRAPGSVLWLLRPKGRQFDHVAANLEAEAAARGVHPARLVWADRVPKAEHLRRHAAADLLLDTLIYGAHSTATDALRGGLPLLTVRGEQFPQRVGASLLSAVGANQELLAVDSLRDFEDLAVSLAGTRRLRALRARLADEGRASRLFDTRAFTRDLERAFHAVWEGHALAGRLAHHVVVLEDVLPEPALKPFHGGPLPSFESVLPGAWASTGDVGVR</sequence>
<evidence type="ECO:0000313" key="11">
    <source>
        <dbReference type="Proteomes" id="UP000789595"/>
    </source>
</evidence>
<keyword evidence="6" id="KW-0677">Repeat</keyword>
<protein>
    <recommendedName>
        <fullName evidence="3">protein O-GlcNAc transferase</fullName>
        <ecNumber evidence="3">2.4.1.255</ecNumber>
    </recommendedName>
</protein>
<organism evidence="10 11">
    <name type="scientific">Pelagomonas calceolata</name>
    <dbReference type="NCBI Taxonomy" id="35677"/>
    <lineage>
        <taxon>Eukaryota</taxon>
        <taxon>Sar</taxon>
        <taxon>Stramenopiles</taxon>
        <taxon>Ochrophyta</taxon>
        <taxon>Pelagophyceae</taxon>
        <taxon>Pelagomonadales</taxon>
        <taxon>Pelagomonadaceae</taxon>
        <taxon>Pelagomonas</taxon>
    </lineage>
</organism>
<feature type="domain" description="O-GlcNAc transferase C-terminal" evidence="9">
    <location>
        <begin position="303"/>
        <end position="541"/>
    </location>
</feature>
<evidence type="ECO:0000256" key="4">
    <source>
        <dbReference type="ARBA" id="ARBA00022676"/>
    </source>
</evidence>
<comment type="pathway">
    <text evidence="1">Protein modification; protein glycosylation.</text>
</comment>
<dbReference type="InterPro" id="IPR011990">
    <property type="entry name" value="TPR-like_helical_dom_sf"/>
</dbReference>
<reference evidence="10" key="1">
    <citation type="submission" date="2021-11" db="EMBL/GenBank/DDBJ databases">
        <authorList>
            <consortium name="Genoscope - CEA"/>
            <person name="William W."/>
        </authorList>
    </citation>
    <scope>NUCLEOTIDE SEQUENCE</scope>
</reference>
<dbReference type="EMBL" id="CAKKNE010000004">
    <property type="protein sequence ID" value="CAH0375451.1"/>
    <property type="molecule type" value="Genomic_DNA"/>
</dbReference>
<dbReference type="SUPFAM" id="SSF48452">
    <property type="entry name" value="TPR-like"/>
    <property type="match status" value="1"/>
</dbReference>
<evidence type="ECO:0000259" key="9">
    <source>
        <dbReference type="Pfam" id="PF13844"/>
    </source>
</evidence>
<evidence type="ECO:0000256" key="3">
    <source>
        <dbReference type="ARBA" id="ARBA00011970"/>
    </source>
</evidence>
<dbReference type="InterPro" id="IPR019734">
    <property type="entry name" value="TPR_rpt"/>
</dbReference>
<keyword evidence="8" id="KW-0732">Signal</keyword>
<keyword evidence="11" id="KW-1185">Reference proteome</keyword>
<dbReference type="InterPro" id="IPR029489">
    <property type="entry name" value="OGT/SEC/SPY_C"/>
</dbReference>
<dbReference type="Pfam" id="PF13432">
    <property type="entry name" value="TPR_16"/>
    <property type="match status" value="1"/>
</dbReference>
<keyword evidence="7" id="KW-0802">TPR repeat</keyword>
<feature type="chain" id="PRO_5035157833" description="protein O-GlcNAc transferase" evidence="8">
    <location>
        <begin position="18"/>
        <end position="807"/>
    </location>
</feature>
<dbReference type="Gene3D" id="1.25.40.10">
    <property type="entry name" value="Tetratricopeptide repeat domain"/>
    <property type="match status" value="2"/>
</dbReference>
<dbReference type="OrthoDB" id="421121at2759"/>
<comment type="similarity">
    <text evidence="2">Belongs to the glycosyltransferase 41 family. O-GlcNAc transferase subfamily.</text>
</comment>
<dbReference type="AlphaFoldDB" id="A0A8J2SV09"/>
<feature type="signal peptide" evidence="8">
    <location>
        <begin position="1"/>
        <end position="17"/>
    </location>
</feature>
<dbReference type="Gene3D" id="3.40.50.2000">
    <property type="entry name" value="Glycogen Phosphorylase B"/>
    <property type="match status" value="1"/>
</dbReference>
<dbReference type="SMART" id="SM00028">
    <property type="entry name" value="TPR"/>
    <property type="match status" value="6"/>
</dbReference>
<dbReference type="PANTHER" id="PTHR44998:SF1">
    <property type="entry name" value="UDP-N-ACETYLGLUCOSAMINE--PEPTIDE N-ACETYLGLUCOSAMINYLTRANSFERASE 110 KDA SUBUNIT"/>
    <property type="match status" value="1"/>
</dbReference>
<feature type="domain" description="O-GlcNAc transferase C-terminal" evidence="9">
    <location>
        <begin position="555"/>
        <end position="746"/>
    </location>
</feature>
<evidence type="ECO:0000256" key="2">
    <source>
        <dbReference type="ARBA" id="ARBA00005386"/>
    </source>
</evidence>
<dbReference type="GO" id="GO:0097363">
    <property type="term" value="F:protein O-acetylglucosaminyltransferase activity"/>
    <property type="evidence" value="ECO:0007669"/>
    <property type="project" value="UniProtKB-EC"/>
</dbReference>
<evidence type="ECO:0000256" key="6">
    <source>
        <dbReference type="ARBA" id="ARBA00022737"/>
    </source>
</evidence>
<evidence type="ECO:0000256" key="1">
    <source>
        <dbReference type="ARBA" id="ARBA00004922"/>
    </source>
</evidence>
<dbReference type="Proteomes" id="UP000789595">
    <property type="component" value="Unassembled WGS sequence"/>
</dbReference>
<evidence type="ECO:0000256" key="5">
    <source>
        <dbReference type="ARBA" id="ARBA00022679"/>
    </source>
</evidence>
<gene>
    <name evidence="10" type="ORF">PECAL_4P27860</name>
</gene>
<dbReference type="Pfam" id="PF13844">
    <property type="entry name" value="Glyco_transf_41"/>
    <property type="match status" value="2"/>
</dbReference>
<dbReference type="PANTHER" id="PTHR44998">
    <property type="match status" value="1"/>
</dbReference>
<evidence type="ECO:0000256" key="7">
    <source>
        <dbReference type="ARBA" id="ARBA00022803"/>
    </source>
</evidence>
<accession>A0A8J2SV09</accession>
<comment type="caution">
    <text evidence="10">The sequence shown here is derived from an EMBL/GenBank/DDBJ whole genome shotgun (WGS) entry which is preliminary data.</text>
</comment>
<evidence type="ECO:0000256" key="8">
    <source>
        <dbReference type="SAM" id="SignalP"/>
    </source>
</evidence>